<reference evidence="1 2" key="1">
    <citation type="journal article" date="2024" name="J Genomics">
        <title>Draft genome sequencing and assembly of Favolaschia claudopus CIRM-BRFM 2984 isolated from oak limbs.</title>
        <authorList>
            <person name="Navarro D."/>
            <person name="Drula E."/>
            <person name="Chaduli D."/>
            <person name="Cazenave R."/>
            <person name="Ahrendt S."/>
            <person name="Wang J."/>
            <person name="Lipzen A."/>
            <person name="Daum C."/>
            <person name="Barry K."/>
            <person name="Grigoriev I.V."/>
            <person name="Favel A."/>
            <person name="Rosso M.N."/>
            <person name="Martin F."/>
        </authorList>
    </citation>
    <scope>NUCLEOTIDE SEQUENCE [LARGE SCALE GENOMIC DNA]</scope>
    <source>
        <strain evidence="1 2">CIRM-BRFM 2984</strain>
    </source>
</reference>
<evidence type="ECO:0000313" key="2">
    <source>
        <dbReference type="Proteomes" id="UP001362999"/>
    </source>
</evidence>
<dbReference type="EMBL" id="JAWWNJ010000088">
    <property type="protein sequence ID" value="KAK7000611.1"/>
    <property type="molecule type" value="Genomic_DNA"/>
</dbReference>
<keyword evidence="2" id="KW-1185">Reference proteome</keyword>
<organism evidence="1 2">
    <name type="scientific">Favolaschia claudopus</name>
    <dbReference type="NCBI Taxonomy" id="2862362"/>
    <lineage>
        <taxon>Eukaryota</taxon>
        <taxon>Fungi</taxon>
        <taxon>Dikarya</taxon>
        <taxon>Basidiomycota</taxon>
        <taxon>Agaricomycotina</taxon>
        <taxon>Agaricomycetes</taxon>
        <taxon>Agaricomycetidae</taxon>
        <taxon>Agaricales</taxon>
        <taxon>Marasmiineae</taxon>
        <taxon>Mycenaceae</taxon>
        <taxon>Favolaschia</taxon>
    </lineage>
</organism>
<protein>
    <submittedName>
        <fullName evidence="1">Uncharacterized protein</fullName>
    </submittedName>
</protein>
<comment type="caution">
    <text evidence="1">The sequence shown here is derived from an EMBL/GenBank/DDBJ whole genome shotgun (WGS) entry which is preliminary data.</text>
</comment>
<dbReference type="AlphaFoldDB" id="A0AAW0A4R9"/>
<name>A0AAW0A4R9_9AGAR</name>
<gene>
    <name evidence="1" type="ORF">R3P38DRAFT_2561358</name>
</gene>
<accession>A0AAW0A4R9</accession>
<feature type="non-terminal residue" evidence="1">
    <location>
        <position position="1"/>
    </location>
</feature>
<dbReference type="Proteomes" id="UP001362999">
    <property type="component" value="Unassembled WGS sequence"/>
</dbReference>
<proteinExistence type="predicted"/>
<evidence type="ECO:0000313" key="1">
    <source>
        <dbReference type="EMBL" id="KAK7000611.1"/>
    </source>
</evidence>
<sequence>ANLPSKIKVIGGPAYQSMKILHLAESFSDLVFEFIDAAKQNNTGSFIEAKWLVRKGQVIVRSSDSVPSLESFTYAIKSLTT</sequence>